<feature type="transmembrane region" description="Helical" evidence="1">
    <location>
        <begin position="244"/>
        <end position="267"/>
    </location>
</feature>
<gene>
    <name evidence="2" type="ORF">QP858_02770</name>
</gene>
<accession>A0AAW6ZCE4</accession>
<organism evidence="2 3">
    <name type="scientific">Trueperella bernardiae</name>
    <dbReference type="NCBI Taxonomy" id="59561"/>
    <lineage>
        <taxon>Bacteria</taxon>
        <taxon>Bacillati</taxon>
        <taxon>Actinomycetota</taxon>
        <taxon>Actinomycetes</taxon>
        <taxon>Actinomycetales</taxon>
        <taxon>Actinomycetaceae</taxon>
        <taxon>Trueperella</taxon>
    </lineage>
</organism>
<dbReference type="RefSeq" id="WP_152994720.1">
    <property type="nucleotide sequence ID" value="NZ_JASPDQ010000004.1"/>
</dbReference>
<dbReference type="AlphaFoldDB" id="A0AAW6ZCE4"/>
<feature type="transmembrane region" description="Helical" evidence="1">
    <location>
        <begin position="21"/>
        <end position="40"/>
    </location>
</feature>
<evidence type="ECO:0008006" key="4">
    <source>
        <dbReference type="Google" id="ProtNLM"/>
    </source>
</evidence>
<dbReference type="EMBL" id="JASPDQ010000004">
    <property type="protein sequence ID" value="MDK8601382.1"/>
    <property type="molecule type" value="Genomic_DNA"/>
</dbReference>
<feature type="transmembrane region" description="Helical" evidence="1">
    <location>
        <begin position="322"/>
        <end position="346"/>
    </location>
</feature>
<sequence length="357" mass="37778">MRLVQLLREARRDARRQVVPTLLLFIVSLGATLGALLTAGQQVAQREALAGELNDPSARVLTVREATGKLLNAQVVQLLRTTRGVESVIGVGEVLEVDAAVPGAKTTAWQVTDLSVPFVLSHGRPPADGEAAIDEEVLRKLGWEVPSGVVLTSAGREFPVVAGATVRPGYEVFAESMVVQNSELQTMRSIVVMADAIDAVPSIQAAIRTYAAEESPGQLTFESSGLAIVDRVTSGDFASYTKSVLLTVIGLGSVLTTVVSLAYVLLYRRLLGRRRALGITRIDLTALTLVRVTLPIALGAALAGLAADVVARVWLSPIPPQFTVAVALVMVLTSSLTALIPIAWAVNRDPVAILRTA</sequence>
<evidence type="ECO:0000256" key="1">
    <source>
        <dbReference type="SAM" id="Phobius"/>
    </source>
</evidence>
<dbReference type="Proteomes" id="UP001225576">
    <property type="component" value="Unassembled WGS sequence"/>
</dbReference>
<evidence type="ECO:0000313" key="3">
    <source>
        <dbReference type="Proteomes" id="UP001225576"/>
    </source>
</evidence>
<feature type="transmembrane region" description="Helical" evidence="1">
    <location>
        <begin position="288"/>
        <end position="310"/>
    </location>
</feature>
<protein>
    <recommendedName>
        <fullName evidence="4">FtsX-like permease family protein</fullName>
    </recommendedName>
</protein>
<evidence type="ECO:0000313" key="2">
    <source>
        <dbReference type="EMBL" id="MDK8601382.1"/>
    </source>
</evidence>
<reference evidence="2" key="1">
    <citation type="submission" date="2023-05" db="EMBL/GenBank/DDBJ databases">
        <title>Genomic Catalog of Human Bladder Bacteria.</title>
        <authorList>
            <person name="Du J."/>
        </authorList>
    </citation>
    <scope>NUCLEOTIDE SEQUENCE</scope>
    <source>
        <strain evidence="2">UMB1304A</strain>
    </source>
</reference>
<keyword evidence="1" id="KW-0812">Transmembrane</keyword>
<keyword evidence="1" id="KW-1133">Transmembrane helix</keyword>
<comment type="caution">
    <text evidence="2">The sequence shown here is derived from an EMBL/GenBank/DDBJ whole genome shotgun (WGS) entry which is preliminary data.</text>
</comment>
<proteinExistence type="predicted"/>
<keyword evidence="1" id="KW-0472">Membrane</keyword>
<name>A0AAW6ZCE4_9ACTO</name>